<dbReference type="FunCoup" id="A0A165MJG9">
    <property type="interactions" value="318"/>
</dbReference>
<dbReference type="OrthoDB" id="1274115at2759"/>
<dbReference type="Pfam" id="PF00106">
    <property type="entry name" value="adh_short"/>
    <property type="match status" value="1"/>
</dbReference>
<sequence>MGDDRNSKVWLITGTSSGFGKRMVRDALARGDRVIATARNVTNLEDLDAKYPDSQNRLRFLLLDVTSPYDSIKRTVEEAIGIWGRIDVLVNNAGIGLPGFAEELGDEYLRKQFEPNVFGVAKMNTAVLPHMHEQGSGTIVIIGSRSAWKTDVAGVGAYAASKAAVHAYAETLAHELKSLNIGVLIVEPGAFRTENIYNYPWTSPYHSPTLDALREQALAYWRNVPGRQPGDPDKASKVIVDVVRGEGPAAGKEMPLWLVLGKDAEANIRDKVGRVLKNLDEWAEVVRGTDLD</sequence>
<evidence type="ECO:0000256" key="3">
    <source>
        <dbReference type="RuleBase" id="RU000363"/>
    </source>
</evidence>
<dbReference type="InParanoid" id="A0A165MJG9"/>
<evidence type="ECO:0000313" key="4">
    <source>
        <dbReference type="EMBL" id="KZT18410.1"/>
    </source>
</evidence>
<dbReference type="SUPFAM" id="SSF51735">
    <property type="entry name" value="NAD(P)-binding Rossmann-fold domains"/>
    <property type="match status" value="1"/>
</dbReference>
<evidence type="ECO:0000313" key="5">
    <source>
        <dbReference type="Proteomes" id="UP000076761"/>
    </source>
</evidence>
<dbReference type="AlphaFoldDB" id="A0A165MJG9"/>
<gene>
    <name evidence="4" type="ORF">NEOLEDRAFT_1143430</name>
</gene>
<keyword evidence="2" id="KW-0560">Oxidoreductase</keyword>
<dbReference type="CDD" id="cd05374">
    <property type="entry name" value="17beta-HSD-like_SDR_c"/>
    <property type="match status" value="1"/>
</dbReference>
<proteinExistence type="inferred from homology"/>
<accession>A0A165MJG9</accession>
<keyword evidence="5" id="KW-1185">Reference proteome</keyword>
<reference evidence="4 5" key="1">
    <citation type="journal article" date="2016" name="Mol. Biol. Evol.">
        <title>Comparative Genomics of Early-Diverging Mushroom-Forming Fungi Provides Insights into the Origins of Lignocellulose Decay Capabilities.</title>
        <authorList>
            <person name="Nagy L.G."/>
            <person name="Riley R."/>
            <person name="Tritt A."/>
            <person name="Adam C."/>
            <person name="Daum C."/>
            <person name="Floudas D."/>
            <person name="Sun H."/>
            <person name="Yadav J.S."/>
            <person name="Pangilinan J."/>
            <person name="Larsson K.H."/>
            <person name="Matsuura K."/>
            <person name="Barry K."/>
            <person name="Labutti K."/>
            <person name="Kuo R."/>
            <person name="Ohm R.A."/>
            <person name="Bhattacharya S.S."/>
            <person name="Shirouzu T."/>
            <person name="Yoshinaga Y."/>
            <person name="Martin F.M."/>
            <person name="Grigoriev I.V."/>
            <person name="Hibbett D.S."/>
        </authorList>
    </citation>
    <scope>NUCLEOTIDE SEQUENCE [LARGE SCALE GENOMIC DNA]</scope>
    <source>
        <strain evidence="4 5">HHB14362 ss-1</strain>
    </source>
</reference>
<dbReference type="EMBL" id="KV425684">
    <property type="protein sequence ID" value="KZT18410.1"/>
    <property type="molecule type" value="Genomic_DNA"/>
</dbReference>
<dbReference type="PANTHER" id="PTHR43976">
    <property type="entry name" value="SHORT CHAIN DEHYDROGENASE"/>
    <property type="match status" value="1"/>
</dbReference>
<evidence type="ECO:0000256" key="1">
    <source>
        <dbReference type="ARBA" id="ARBA00006484"/>
    </source>
</evidence>
<dbReference type="STRING" id="1314782.A0A165MJG9"/>
<dbReference type="InterPro" id="IPR036291">
    <property type="entry name" value="NAD(P)-bd_dom_sf"/>
</dbReference>
<organism evidence="4 5">
    <name type="scientific">Neolentinus lepideus HHB14362 ss-1</name>
    <dbReference type="NCBI Taxonomy" id="1314782"/>
    <lineage>
        <taxon>Eukaryota</taxon>
        <taxon>Fungi</taxon>
        <taxon>Dikarya</taxon>
        <taxon>Basidiomycota</taxon>
        <taxon>Agaricomycotina</taxon>
        <taxon>Agaricomycetes</taxon>
        <taxon>Gloeophyllales</taxon>
        <taxon>Gloeophyllaceae</taxon>
        <taxon>Neolentinus</taxon>
    </lineage>
</organism>
<comment type="similarity">
    <text evidence="1 3">Belongs to the short-chain dehydrogenases/reductases (SDR) family.</text>
</comment>
<dbReference type="PANTHER" id="PTHR43976:SF16">
    <property type="entry name" value="SHORT-CHAIN DEHYDROGENASE_REDUCTASE FAMILY PROTEIN"/>
    <property type="match status" value="1"/>
</dbReference>
<evidence type="ECO:0000256" key="2">
    <source>
        <dbReference type="ARBA" id="ARBA00023002"/>
    </source>
</evidence>
<dbReference type="Proteomes" id="UP000076761">
    <property type="component" value="Unassembled WGS sequence"/>
</dbReference>
<dbReference type="InterPro" id="IPR002347">
    <property type="entry name" value="SDR_fam"/>
</dbReference>
<protein>
    <submittedName>
        <fullName evidence="4">NAD(P)-binding protein</fullName>
    </submittedName>
</protein>
<dbReference type="Gene3D" id="3.40.50.720">
    <property type="entry name" value="NAD(P)-binding Rossmann-like Domain"/>
    <property type="match status" value="1"/>
</dbReference>
<dbReference type="InterPro" id="IPR051911">
    <property type="entry name" value="SDR_oxidoreductase"/>
</dbReference>
<dbReference type="PRINTS" id="PR00081">
    <property type="entry name" value="GDHRDH"/>
</dbReference>
<name>A0A165MJG9_9AGAM</name>
<dbReference type="PRINTS" id="PR00080">
    <property type="entry name" value="SDRFAMILY"/>
</dbReference>
<dbReference type="GO" id="GO:0016491">
    <property type="term" value="F:oxidoreductase activity"/>
    <property type="evidence" value="ECO:0007669"/>
    <property type="project" value="UniProtKB-KW"/>
</dbReference>